<evidence type="ECO:0008006" key="5">
    <source>
        <dbReference type="Google" id="ProtNLM"/>
    </source>
</evidence>
<sequence>MQHTPRILALLAALATGSAAAAGTLAGTTITNTASAEFPDPRNTATQLSSDSNTVSTVVLPRPDFDVTYLNATTDGGTQTVLGTTTVVTANAVPGQVITTNYALLNNGNVPLNIILNADTTGSDTGATVQYYRLNADGTRGSEITVGSAVNVPADDPATLDNPGTPAVENDEGVVKIVQVITLPTSPTQINKDSVFGASPEGTVLGTAGADPLVTPGNGYDSGTTNEEQAKTVNTDLQFTRVTVYTPSLDNTANGSATTPVDSVGVPISNAALLPPISSVTVPTVAAGTSATPDPVLPSSGYVTPGTPATDPTPGGTPIARLSGDEQIAYPQADANTTADTVVFTNTLSNGGTLDDRVQLFPALADGTADPAYTFDAATGTFTNTATGVTVRFLDPVTGSVILPSTDPTNPTTATYPTLIVPSGTQSVYRTEVTFPDPDDSGTIPSYSVLIGADSLSDADLTSNNSTRDTVVPPAAQFGDTTPTLGAVATPTPVQTVDPSGAATDGSSSVSTDATAAFPMDVVNNGQYNDSYALSGSVTVTDAITGATTTLPIQYYAADGTTLLPRLNTNPASPDYNTFITPVLAAGSESPFVAAVTIPAGTRAADYTVTQTATGNYSQTSVTDPNDLIRVTPTGNVAVAKFAAKTGVTAGSDPRNGIDNPAGYTATGLTGARTLEDIAYRIIAKNNYNTPVPLFLRDTVPTNTTLKSFSVDPLPTRTIYRVGGNTGTWTATPPTAGLPAGTIIDIAPDTDSNNLPDPVAPGTTLTADFVVTVQ</sequence>
<gene>
    <name evidence="3" type="ORF">M8445_03085</name>
</gene>
<evidence type="ECO:0000256" key="1">
    <source>
        <dbReference type="SAM" id="MobiDB-lite"/>
    </source>
</evidence>
<proteinExistence type="predicted"/>
<feature type="region of interest" description="Disordered" evidence="1">
    <location>
        <begin position="462"/>
        <end position="484"/>
    </location>
</feature>
<accession>A0ABY7V265</accession>
<evidence type="ECO:0000256" key="2">
    <source>
        <dbReference type="SAM" id="SignalP"/>
    </source>
</evidence>
<evidence type="ECO:0000313" key="3">
    <source>
        <dbReference type="EMBL" id="WDA59215.1"/>
    </source>
</evidence>
<protein>
    <recommendedName>
        <fullName evidence="5">DUF11 domain-containing protein</fullName>
    </recommendedName>
</protein>
<reference evidence="3 4" key="1">
    <citation type="submission" date="2022-12" db="EMBL/GenBank/DDBJ databases">
        <title>Genome Sequence of Deinococcus aquaticus Type Strain PB314.</title>
        <authorList>
            <person name="Albert C."/>
            <person name="Hill J."/>
            <person name="Boren L."/>
            <person name="Scholz-Ng S."/>
            <person name="Fatema N."/>
            <person name="Grosso R."/>
            <person name="Soboslay E."/>
            <person name="Tuohy J."/>
        </authorList>
    </citation>
    <scope>NUCLEOTIDE SEQUENCE [LARGE SCALE GENOMIC DNA]</scope>
    <source>
        <strain evidence="3 4">PB-314</strain>
    </source>
</reference>
<organism evidence="3 4">
    <name type="scientific">Deinococcus aquaticus</name>
    <dbReference type="NCBI Taxonomy" id="328692"/>
    <lineage>
        <taxon>Bacteria</taxon>
        <taxon>Thermotogati</taxon>
        <taxon>Deinococcota</taxon>
        <taxon>Deinococci</taxon>
        <taxon>Deinococcales</taxon>
        <taxon>Deinococcaceae</taxon>
        <taxon>Deinococcus</taxon>
    </lineage>
</organism>
<keyword evidence="2" id="KW-0732">Signal</keyword>
<name>A0ABY7V265_9DEIO</name>
<dbReference type="Proteomes" id="UP001217044">
    <property type="component" value="Chromosome"/>
</dbReference>
<feature type="chain" id="PRO_5046526620" description="DUF11 domain-containing protein" evidence="2">
    <location>
        <begin position="22"/>
        <end position="774"/>
    </location>
</feature>
<feature type="signal peptide" evidence="2">
    <location>
        <begin position="1"/>
        <end position="21"/>
    </location>
</feature>
<dbReference type="EMBL" id="CP115165">
    <property type="protein sequence ID" value="WDA59215.1"/>
    <property type="molecule type" value="Genomic_DNA"/>
</dbReference>
<dbReference type="RefSeq" id="WP_273989588.1">
    <property type="nucleotide sequence ID" value="NZ_BAABQT010000006.1"/>
</dbReference>
<keyword evidence="4" id="KW-1185">Reference proteome</keyword>
<evidence type="ECO:0000313" key="4">
    <source>
        <dbReference type="Proteomes" id="UP001217044"/>
    </source>
</evidence>